<reference evidence="1" key="1">
    <citation type="submission" date="2019-10" db="EMBL/GenBank/DDBJ databases">
        <title>Conservation and host-specific expression of non-tandemly repeated heterogenous ribosome RNA gene in arbuscular mycorrhizal fungi.</title>
        <authorList>
            <person name="Maeda T."/>
            <person name="Kobayashi Y."/>
            <person name="Nakagawa T."/>
            <person name="Ezawa T."/>
            <person name="Yamaguchi K."/>
            <person name="Bino T."/>
            <person name="Nishimoto Y."/>
            <person name="Shigenobu S."/>
            <person name="Kawaguchi M."/>
        </authorList>
    </citation>
    <scope>NUCLEOTIDE SEQUENCE</scope>
    <source>
        <strain evidence="1">HR1</strain>
    </source>
</reference>
<sequence>MKLQYLSFIGIFGFDLPNNMFLYLQKRISMMTFLLLDIKYRCLQQTSLKMLHSKVKVAFKGLEGGSGAIYYQERC</sequence>
<protein>
    <submittedName>
        <fullName evidence="1">Uncharacterized protein</fullName>
    </submittedName>
</protein>
<evidence type="ECO:0000313" key="1">
    <source>
        <dbReference type="EMBL" id="GES89420.1"/>
    </source>
</evidence>
<dbReference type="EMBL" id="BLAL01000187">
    <property type="protein sequence ID" value="GES89420.1"/>
    <property type="molecule type" value="Genomic_DNA"/>
</dbReference>
<organism evidence="1 2">
    <name type="scientific">Rhizophagus clarus</name>
    <dbReference type="NCBI Taxonomy" id="94130"/>
    <lineage>
        <taxon>Eukaryota</taxon>
        <taxon>Fungi</taxon>
        <taxon>Fungi incertae sedis</taxon>
        <taxon>Mucoromycota</taxon>
        <taxon>Glomeromycotina</taxon>
        <taxon>Glomeromycetes</taxon>
        <taxon>Glomerales</taxon>
        <taxon>Glomeraceae</taxon>
        <taxon>Rhizophagus</taxon>
    </lineage>
</organism>
<name>A0A8H3QQP0_9GLOM</name>
<dbReference type="AlphaFoldDB" id="A0A8H3QQP0"/>
<comment type="caution">
    <text evidence="1">The sequence shown here is derived from an EMBL/GenBank/DDBJ whole genome shotgun (WGS) entry which is preliminary data.</text>
</comment>
<gene>
    <name evidence="1" type="ORF">RCL2_001632000</name>
</gene>
<evidence type="ECO:0000313" key="2">
    <source>
        <dbReference type="Proteomes" id="UP000615446"/>
    </source>
</evidence>
<proteinExistence type="predicted"/>
<dbReference type="Proteomes" id="UP000615446">
    <property type="component" value="Unassembled WGS sequence"/>
</dbReference>
<accession>A0A8H3QQP0</accession>